<comment type="caution">
    <text evidence="2">The sequence shown here is derived from an EMBL/GenBank/DDBJ whole genome shotgun (WGS) entry which is preliminary data.</text>
</comment>
<accession>A0A9P3PR95</accession>
<gene>
    <name evidence="2" type="ORF">LshimejAT787_0706380</name>
</gene>
<dbReference type="OrthoDB" id="424974at2759"/>
<dbReference type="AlphaFoldDB" id="A0A9P3PR95"/>
<reference evidence="2" key="1">
    <citation type="submission" date="2022-07" db="EMBL/GenBank/DDBJ databases">
        <title>The genome of Lyophyllum shimeji provides insight into the initial evolution of ectomycorrhizal fungal genome.</title>
        <authorList>
            <person name="Kobayashi Y."/>
            <person name="Shibata T."/>
            <person name="Hirakawa H."/>
            <person name="Shigenobu S."/>
            <person name="Nishiyama T."/>
            <person name="Yamada A."/>
            <person name="Hasebe M."/>
            <person name="Kawaguchi M."/>
        </authorList>
    </citation>
    <scope>NUCLEOTIDE SEQUENCE</scope>
    <source>
        <strain evidence="2">AT787</strain>
    </source>
</reference>
<evidence type="ECO:0000313" key="3">
    <source>
        <dbReference type="Proteomes" id="UP001063166"/>
    </source>
</evidence>
<proteinExistence type="predicted"/>
<dbReference type="EMBL" id="BRPK01000007">
    <property type="protein sequence ID" value="GLB40128.1"/>
    <property type="molecule type" value="Genomic_DNA"/>
</dbReference>
<dbReference type="Proteomes" id="UP001063166">
    <property type="component" value="Unassembled WGS sequence"/>
</dbReference>
<protein>
    <submittedName>
        <fullName evidence="2">Fungal specific transcription factor</fullName>
    </submittedName>
</protein>
<name>A0A9P3PR95_LYOSH</name>
<keyword evidence="3" id="KW-1185">Reference proteome</keyword>
<dbReference type="CDD" id="cd12148">
    <property type="entry name" value="fungal_TF_MHR"/>
    <property type="match status" value="1"/>
</dbReference>
<feature type="region of interest" description="Disordered" evidence="1">
    <location>
        <begin position="314"/>
        <end position="375"/>
    </location>
</feature>
<organism evidence="2 3">
    <name type="scientific">Lyophyllum shimeji</name>
    <name type="common">Hon-shimeji</name>
    <name type="synonym">Tricholoma shimeji</name>
    <dbReference type="NCBI Taxonomy" id="47721"/>
    <lineage>
        <taxon>Eukaryota</taxon>
        <taxon>Fungi</taxon>
        <taxon>Dikarya</taxon>
        <taxon>Basidiomycota</taxon>
        <taxon>Agaricomycotina</taxon>
        <taxon>Agaricomycetes</taxon>
        <taxon>Agaricomycetidae</taxon>
        <taxon>Agaricales</taxon>
        <taxon>Tricholomatineae</taxon>
        <taxon>Lyophyllaceae</taxon>
        <taxon>Lyophyllum</taxon>
    </lineage>
</organism>
<evidence type="ECO:0000256" key="1">
    <source>
        <dbReference type="SAM" id="MobiDB-lite"/>
    </source>
</evidence>
<feature type="compositionally biased region" description="Polar residues" evidence="1">
    <location>
        <begin position="255"/>
        <end position="264"/>
    </location>
</feature>
<feature type="region of interest" description="Disordered" evidence="1">
    <location>
        <begin position="253"/>
        <end position="293"/>
    </location>
</feature>
<sequence>MELKVWQMKYTFARDIFLTVAETTLVAKSPSYTTILDLDRKVREMLFPTSFKPYVRREDGEEAYFSSSLSLQGFFASQHRTVTMLYLHRSFFAQAMLDYPSNPLLSPFAPSFLTAYRCASIIIKASAHQFDRCAEMAMRVWFLMYHTFSAAVRVLPVPGSLWLAQHVWRSMLLDNLIRELDDAAIQGVLHKLKEKVVRAYTQYISTNQAVQPSTSPQSLLAFSANQQAIDDGDDELAIFGGQTRVLARKSRCRRSVTSGGSADSASLPVDGSESTTPSRGPSERPRSAALSTMSVTAAEVHPTLVKYLGPASFRTSQEVPTPPSVPVPVLEESSRTSTHAQSGRDVALPPQPSTASGDGFTTGQSGDGYTAPSPEKQLTDFLLGSMADAPLSNAVAGPSKLDSYSYPSTSYPLATPLSRNAARDQQEWPELSIDMDGLPNPDTSFGWLPPPRSRVHFGEHQQTAPNNLWSSIPAKSANSSARDAQRSMQHDQYILPPYSYSDGQLRYAGAEASNVSSEFESSAMDMDPAGALIEVGLMTGSDIDSGWFSFMQDCGIIESGVLECRWHQRSQKTVFPACLITAAEQAGRSPSPPSVTMKFLIVQALTAILVTSLVPSTLAFPSPRSTQDVYVPPVTYPHEGTVWKVRQRHNVTWDTSNPPVNITNKIGTIMLRKGDFTTPLILAKGFPILLGRIEVTVPWVIDGNDYSVVLFGDSGNFSPQFTITS</sequence>
<feature type="compositionally biased region" description="Polar residues" evidence="1">
    <location>
        <begin position="353"/>
        <end position="364"/>
    </location>
</feature>
<evidence type="ECO:0000313" key="2">
    <source>
        <dbReference type="EMBL" id="GLB40128.1"/>
    </source>
</evidence>